<evidence type="ECO:0000256" key="6">
    <source>
        <dbReference type="SAM" id="Phobius"/>
    </source>
</evidence>
<feature type="transmembrane region" description="Helical" evidence="6">
    <location>
        <begin position="12"/>
        <end position="30"/>
    </location>
</feature>
<evidence type="ECO:0000256" key="2">
    <source>
        <dbReference type="ARBA" id="ARBA00009012"/>
    </source>
</evidence>
<evidence type="ECO:0000256" key="5">
    <source>
        <dbReference type="ARBA" id="ARBA00023136"/>
    </source>
</evidence>
<dbReference type="STRING" id="1305675.BFG57_14620"/>
<feature type="transmembrane region" description="Helical" evidence="6">
    <location>
        <begin position="165"/>
        <end position="187"/>
    </location>
</feature>
<dbReference type="EMBL" id="MJEH01000021">
    <property type="protein sequence ID" value="OEH92905.1"/>
    <property type="molecule type" value="Genomic_DNA"/>
</dbReference>
<dbReference type="Pfam" id="PF01940">
    <property type="entry name" value="DUF92"/>
    <property type="match status" value="1"/>
</dbReference>
<feature type="transmembrane region" description="Helical" evidence="6">
    <location>
        <begin position="193"/>
        <end position="214"/>
    </location>
</feature>
<dbReference type="PANTHER" id="PTHR13353">
    <property type="entry name" value="TRANSMEMBRANE PROTEIN 19"/>
    <property type="match status" value="1"/>
</dbReference>
<evidence type="ECO:0000313" key="7">
    <source>
        <dbReference type="EMBL" id="OEH92905.1"/>
    </source>
</evidence>
<comment type="caution">
    <text evidence="7">The sequence shown here is derived from an EMBL/GenBank/DDBJ whole genome shotgun (WGS) entry which is preliminary data.</text>
</comment>
<organism evidence="7 8">
    <name type="scientific">Bacillus solimangrovi</name>
    <dbReference type="NCBI Taxonomy" id="1305675"/>
    <lineage>
        <taxon>Bacteria</taxon>
        <taxon>Bacillati</taxon>
        <taxon>Bacillota</taxon>
        <taxon>Bacilli</taxon>
        <taxon>Bacillales</taxon>
        <taxon>Bacillaceae</taxon>
        <taxon>Bacillus</taxon>
    </lineage>
</organism>
<accession>A0A1E5LFN8</accession>
<comment type="similarity">
    <text evidence="2">Belongs to the TMEM19 family.</text>
</comment>
<keyword evidence="4 6" id="KW-1133">Transmembrane helix</keyword>
<sequence length="272" mass="29545">MWIFSLQIKEYNNLSELLGVFFIILVPILGWQFRLLTISGLIAASLIGLLILMGYGVEGLIIIGSFFASSSIWSKYKANKKEKAQDKNAKSDRRDWTQVLANGGVAAFSALLGLITGNEVFYYSFVVGLAAANADTWASEIGVLSRREPFHLLKLRRVERGTSGAVSILGLFASLAGSSFVVIVALFVSESAIIHHFIPLILLGFCGSIIDTLIGAGIQVHYKCTVCGTETEKPIHCSLGTKRIAGIRYVNNEVVNFISGVIPATVAYFIFS</sequence>
<dbReference type="OrthoDB" id="9808500at2"/>
<keyword evidence="5 6" id="KW-0472">Membrane</keyword>
<feature type="transmembrane region" description="Helical" evidence="6">
    <location>
        <begin position="96"/>
        <end position="115"/>
    </location>
</feature>
<dbReference type="PANTHER" id="PTHR13353:SF5">
    <property type="entry name" value="TRANSMEMBRANE PROTEIN 19"/>
    <property type="match status" value="1"/>
</dbReference>
<reference evidence="7 8" key="1">
    <citation type="submission" date="2016-08" db="EMBL/GenBank/DDBJ databases">
        <title>Genome of Bacillus solimangrovi GH2-4.</title>
        <authorList>
            <person name="Lim S."/>
            <person name="Kim B.-C."/>
        </authorList>
    </citation>
    <scope>NUCLEOTIDE SEQUENCE [LARGE SCALE GENOMIC DNA]</scope>
    <source>
        <strain evidence="7 8">GH2-4</strain>
    </source>
</reference>
<protein>
    <recommendedName>
        <fullName evidence="9">DUF92 domain-containing protein</fullName>
    </recommendedName>
</protein>
<proteinExistence type="inferred from homology"/>
<evidence type="ECO:0000256" key="3">
    <source>
        <dbReference type="ARBA" id="ARBA00022692"/>
    </source>
</evidence>
<evidence type="ECO:0008006" key="9">
    <source>
        <dbReference type="Google" id="ProtNLM"/>
    </source>
</evidence>
<evidence type="ECO:0000256" key="1">
    <source>
        <dbReference type="ARBA" id="ARBA00004141"/>
    </source>
</evidence>
<feature type="transmembrane region" description="Helical" evidence="6">
    <location>
        <begin position="121"/>
        <end position="144"/>
    </location>
</feature>
<dbReference type="InterPro" id="IPR002794">
    <property type="entry name" value="DUF92_TMEM19"/>
</dbReference>
<dbReference type="Proteomes" id="UP000095209">
    <property type="component" value="Unassembled WGS sequence"/>
</dbReference>
<evidence type="ECO:0000256" key="4">
    <source>
        <dbReference type="ARBA" id="ARBA00022989"/>
    </source>
</evidence>
<evidence type="ECO:0000313" key="8">
    <source>
        <dbReference type="Proteomes" id="UP000095209"/>
    </source>
</evidence>
<gene>
    <name evidence="7" type="ORF">BFG57_14620</name>
</gene>
<dbReference type="AlphaFoldDB" id="A0A1E5LFN8"/>
<dbReference type="GO" id="GO:0016020">
    <property type="term" value="C:membrane"/>
    <property type="evidence" value="ECO:0007669"/>
    <property type="project" value="UniProtKB-SubCell"/>
</dbReference>
<keyword evidence="3 6" id="KW-0812">Transmembrane</keyword>
<comment type="subcellular location">
    <subcellularLocation>
        <location evidence="1">Membrane</location>
        <topology evidence="1">Multi-pass membrane protein</topology>
    </subcellularLocation>
</comment>
<keyword evidence="8" id="KW-1185">Reference proteome</keyword>
<feature type="transmembrane region" description="Helical" evidence="6">
    <location>
        <begin position="254"/>
        <end position="271"/>
    </location>
</feature>
<name>A0A1E5LFN8_9BACI</name>